<protein>
    <submittedName>
        <fullName evidence="2">Uncharacterized protein</fullName>
    </submittedName>
</protein>
<sequence>MGLAGVPHSICLHVPMCDRCCGGGWWWAIGFFFFKMEARAGASSRKHGKRTVHVAGTPHIIRRPHTGRRASLNDPVCVWRRIAVTKKWCDLQTLRATNYNLTYFLFALFLIGAKFQNFADTGTAHHQFHVVVPFIHFAIRGASTRNSHPSGPKYMRNLDHLDSRLSNRSPIHDGHPHPAFDPRTQSIPRQTTKLRT</sequence>
<dbReference type="Proteomes" id="UP001141327">
    <property type="component" value="Unassembled WGS sequence"/>
</dbReference>
<dbReference type="Pfam" id="PF09773">
    <property type="entry name" value="Meckelin"/>
    <property type="match status" value="1"/>
</dbReference>
<evidence type="ECO:0000313" key="3">
    <source>
        <dbReference type="Proteomes" id="UP001141327"/>
    </source>
</evidence>
<accession>A0ABQ8U0H5</accession>
<gene>
    <name evidence="2" type="ORF">PAPYR_13273</name>
</gene>
<evidence type="ECO:0000313" key="2">
    <source>
        <dbReference type="EMBL" id="KAJ4452533.1"/>
    </source>
</evidence>
<name>A0ABQ8U0H5_9EUKA</name>
<feature type="compositionally biased region" description="Polar residues" evidence="1">
    <location>
        <begin position="183"/>
        <end position="196"/>
    </location>
</feature>
<comment type="caution">
    <text evidence="2">The sequence shown here is derived from an EMBL/GenBank/DDBJ whole genome shotgun (WGS) entry which is preliminary data.</text>
</comment>
<dbReference type="InterPro" id="IPR019170">
    <property type="entry name" value="Meckelin"/>
</dbReference>
<reference evidence="2" key="1">
    <citation type="journal article" date="2022" name="bioRxiv">
        <title>Genomics of Preaxostyla Flagellates Illuminates Evolutionary Transitions and the Path Towards Mitochondrial Loss.</title>
        <authorList>
            <person name="Novak L.V.F."/>
            <person name="Treitli S.C."/>
            <person name="Pyrih J."/>
            <person name="Halakuc P."/>
            <person name="Pipaliya S.V."/>
            <person name="Vacek V."/>
            <person name="Brzon O."/>
            <person name="Soukal P."/>
            <person name="Eme L."/>
            <person name="Dacks J.B."/>
            <person name="Karnkowska A."/>
            <person name="Elias M."/>
            <person name="Hampl V."/>
        </authorList>
    </citation>
    <scope>NUCLEOTIDE SEQUENCE</scope>
    <source>
        <strain evidence="2">RCP-MX</strain>
    </source>
</reference>
<feature type="region of interest" description="Disordered" evidence="1">
    <location>
        <begin position="165"/>
        <end position="196"/>
    </location>
</feature>
<evidence type="ECO:0000256" key="1">
    <source>
        <dbReference type="SAM" id="MobiDB-lite"/>
    </source>
</evidence>
<dbReference type="EMBL" id="JAPMOS010000466">
    <property type="protein sequence ID" value="KAJ4452533.1"/>
    <property type="molecule type" value="Genomic_DNA"/>
</dbReference>
<keyword evidence="3" id="KW-1185">Reference proteome</keyword>
<proteinExistence type="predicted"/>
<organism evidence="2 3">
    <name type="scientific">Paratrimastix pyriformis</name>
    <dbReference type="NCBI Taxonomy" id="342808"/>
    <lineage>
        <taxon>Eukaryota</taxon>
        <taxon>Metamonada</taxon>
        <taxon>Preaxostyla</taxon>
        <taxon>Paratrimastigidae</taxon>
        <taxon>Paratrimastix</taxon>
    </lineage>
</organism>
<feature type="compositionally biased region" description="Basic and acidic residues" evidence="1">
    <location>
        <begin position="165"/>
        <end position="180"/>
    </location>
</feature>